<evidence type="ECO:0000256" key="1">
    <source>
        <dbReference type="ARBA" id="ARBA00022741"/>
    </source>
</evidence>
<dbReference type="KEGG" id="tva:4760645"/>
<dbReference type="GO" id="GO:0016192">
    <property type="term" value="P:vesicle-mediated transport"/>
    <property type="evidence" value="ECO:0000318"/>
    <property type="project" value="GO_Central"/>
</dbReference>
<dbReference type="FunFam" id="3.40.50.300:FF:001430">
    <property type="entry name" value="Small GTPase EhRabM3, putative"/>
    <property type="match status" value="1"/>
</dbReference>
<dbReference type="VEuPathDB" id="TrichDB:TVAG_008130"/>
<dbReference type="Pfam" id="PF00071">
    <property type="entry name" value="Ras"/>
    <property type="match status" value="1"/>
</dbReference>
<evidence type="ECO:0000313" key="5">
    <source>
        <dbReference type="Proteomes" id="UP000001542"/>
    </source>
</evidence>
<dbReference type="Gene3D" id="3.40.50.300">
    <property type="entry name" value="P-loop containing nucleotide triphosphate hydrolases"/>
    <property type="match status" value="1"/>
</dbReference>
<dbReference type="PROSITE" id="PS51421">
    <property type="entry name" value="RAS"/>
    <property type="match status" value="1"/>
</dbReference>
<gene>
    <name evidence="4" type="ORF">TVAG_008130</name>
</gene>
<dbReference type="Proteomes" id="UP000001542">
    <property type="component" value="Unassembled WGS sequence"/>
</dbReference>
<dbReference type="SMART" id="SM00173">
    <property type="entry name" value="RAS"/>
    <property type="match status" value="1"/>
</dbReference>
<name>A2EX28_TRIV3</name>
<dbReference type="NCBIfam" id="TIGR00231">
    <property type="entry name" value="small_GTP"/>
    <property type="match status" value="1"/>
</dbReference>
<keyword evidence="2" id="KW-0342">GTP-binding</keyword>
<dbReference type="InterPro" id="IPR001806">
    <property type="entry name" value="Small_GTPase"/>
</dbReference>
<dbReference type="STRING" id="5722.A2EX28"/>
<keyword evidence="5" id="KW-1185">Reference proteome</keyword>
<dbReference type="eggNOG" id="KOG0087">
    <property type="taxonomic scope" value="Eukaryota"/>
</dbReference>
<dbReference type="SUPFAM" id="SSF52540">
    <property type="entry name" value="P-loop containing nucleoside triphosphate hydrolases"/>
    <property type="match status" value="1"/>
</dbReference>
<dbReference type="OrthoDB" id="5976022at2759"/>
<dbReference type="VEuPathDB" id="TrichDB:TVAGG3_0442570"/>
<feature type="compositionally biased region" description="Polar residues" evidence="3">
    <location>
        <begin position="173"/>
        <end position="187"/>
    </location>
</feature>
<dbReference type="OMA" id="YELDEVH"/>
<dbReference type="PRINTS" id="PR00449">
    <property type="entry name" value="RASTRNSFRMNG"/>
</dbReference>
<dbReference type="EMBL" id="DS113524">
    <property type="protein sequence ID" value="EAY02805.1"/>
    <property type="molecule type" value="Genomic_DNA"/>
</dbReference>
<keyword evidence="1" id="KW-0547">Nucleotide-binding</keyword>
<organism evidence="4 5">
    <name type="scientific">Trichomonas vaginalis (strain ATCC PRA-98 / G3)</name>
    <dbReference type="NCBI Taxonomy" id="412133"/>
    <lineage>
        <taxon>Eukaryota</taxon>
        <taxon>Metamonada</taxon>
        <taxon>Parabasalia</taxon>
        <taxon>Trichomonadida</taxon>
        <taxon>Trichomonadidae</taxon>
        <taxon>Trichomonas</taxon>
    </lineage>
</organism>
<dbReference type="InterPro" id="IPR050227">
    <property type="entry name" value="Rab"/>
</dbReference>
<sequence>MRKVKIALFGDHSVGKTSLIRRFADDEFNQDTLPTLQSEFISRIYNYEGVNYQIQIYDTAGQEKFRSSSYALTHAVQGVILVYDITRRDSFTEIESILANIPRDRRIILVGNKSDLGNDREVSTEEGTRFANEHDLPFFETSAEFVSNVVESFERLIQMIRDNPPTEDGIQLTEGNGNNSNQKKGCC</sequence>
<dbReference type="PROSITE" id="PS51420">
    <property type="entry name" value="RHO"/>
    <property type="match status" value="1"/>
</dbReference>
<reference evidence="4" key="1">
    <citation type="submission" date="2006-10" db="EMBL/GenBank/DDBJ databases">
        <authorList>
            <person name="Amadeo P."/>
            <person name="Zhao Q."/>
            <person name="Wortman J."/>
            <person name="Fraser-Liggett C."/>
            <person name="Carlton J."/>
        </authorList>
    </citation>
    <scope>NUCLEOTIDE SEQUENCE</scope>
    <source>
        <strain evidence="4">G3</strain>
    </source>
</reference>
<dbReference type="PANTHER" id="PTHR47977">
    <property type="entry name" value="RAS-RELATED PROTEIN RAB"/>
    <property type="match status" value="1"/>
</dbReference>
<dbReference type="InterPro" id="IPR027417">
    <property type="entry name" value="P-loop_NTPase"/>
</dbReference>
<feature type="region of interest" description="Disordered" evidence="3">
    <location>
        <begin position="164"/>
        <end position="187"/>
    </location>
</feature>
<dbReference type="SMART" id="SM00175">
    <property type="entry name" value="RAB"/>
    <property type="match status" value="1"/>
</dbReference>
<protein>
    <submittedName>
        <fullName evidence="4">Small GTP-binding protein, putative</fullName>
    </submittedName>
</protein>
<dbReference type="CDD" id="cd00154">
    <property type="entry name" value="Rab"/>
    <property type="match status" value="1"/>
</dbReference>
<dbReference type="InParanoid" id="A2EX28"/>
<proteinExistence type="predicted"/>
<accession>A2EX28</accession>
<dbReference type="GO" id="GO:0003924">
    <property type="term" value="F:GTPase activity"/>
    <property type="evidence" value="ECO:0000318"/>
    <property type="project" value="GO_Central"/>
</dbReference>
<dbReference type="SMART" id="SM00174">
    <property type="entry name" value="RHO"/>
    <property type="match status" value="1"/>
</dbReference>
<dbReference type="RefSeq" id="XP_001315028.1">
    <property type="nucleotide sequence ID" value="XM_001314993.1"/>
</dbReference>
<dbReference type="SMR" id="A2EX28"/>
<dbReference type="GO" id="GO:0005794">
    <property type="term" value="C:Golgi apparatus"/>
    <property type="evidence" value="ECO:0000318"/>
    <property type="project" value="GO_Central"/>
</dbReference>
<reference evidence="4" key="2">
    <citation type="journal article" date="2007" name="Science">
        <title>Draft genome sequence of the sexually transmitted pathogen Trichomonas vaginalis.</title>
        <authorList>
            <person name="Carlton J.M."/>
            <person name="Hirt R.P."/>
            <person name="Silva J.C."/>
            <person name="Delcher A.L."/>
            <person name="Schatz M."/>
            <person name="Zhao Q."/>
            <person name="Wortman J.R."/>
            <person name="Bidwell S.L."/>
            <person name="Alsmark U.C.M."/>
            <person name="Besteiro S."/>
            <person name="Sicheritz-Ponten T."/>
            <person name="Noel C.J."/>
            <person name="Dacks J.B."/>
            <person name="Foster P.G."/>
            <person name="Simillion C."/>
            <person name="Van de Peer Y."/>
            <person name="Miranda-Saavedra D."/>
            <person name="Barton G.J."/>
            <person name="Westrop G.D."/>
            <person name="Mueller S."/>
            <person name="Dessi D."/>
            <person name="Fiori P.L."/>
            <person name="Ren Q."/>
            <person name="Paulsen I."/>
            <person name="Zhang H."/>
            <person name="Bastida-Corcuera F.D."/>
            <person name="Simoes-Barbosa A."/>
            <person name="Brown M.T."/>
            <person name="Hayes R.D."/>
            <person name="Mukherjee M."/>
            <person name="Okumura C.Y."/>
            <person name="Schneider R."/>
            <person name="Smith A.J."/>
            <person name="Vanacova S."/>
            <person name="Villalvazo M."/>
            <person name="Haas B.J."/>
            <person name="Pertea M."/>
            <person name="Feldblyum T.V."/>
            <person name="Utterback T.R."/>
            <person name="Shu C.L."/>
            <person name="Osoegawa K."/>
            <person name="de Jong P.J."/>
            <person name="Hrdy I."/>
            <person name="Horvathova L."/>
            <person name="Zubacova Z."/>
            <person name="Dolezal P."/>
            <person name="Malik S.B."/>
            <person name="Logsdon J.M. Jr."/>
            <person name="Henze K."/>
            <person name="Gupta A."/>
            <person name="Wang C.C."/>
            <person name="Dunne R.L."/>
            <person name="Upcroft J.A."/>
            <person name="Upcroft P."/>
            <person name="White O."/>
            <person name="Salzberg S.L."/>
            <person name="Tang P."/>
            <person name="Chiu C.-H."/>
            <person name="Lee Y.-S."/>
            <person name="Embley T.M."/>
            <person name="Coombs G.H."/>
            <person name="Mottram J.C."/>
            <person name="Tachezy J."/>
            <person name="Fraser-Liggett C.M."/>
            <person name="Johnson P.J."/>
        </authorList>
    </citation>
    <scope>NUCLEOTIDE SEQUENCE [LARGE SCALE GENOMIC DNA]</scope>
    <source>
        <strain evidence="4">G3</strain>
    </source>
</reference>
<evidence type="ECO:0000313" key="4">
    <source>
        <dbReference type="EMBL" id="EAY02805.1"/>
    </source>
</evidence>
<dbReference type="PROSITE" id="PS51419">
    <property type="entry name" value="RAB"/>
    <property type="match status" value="1"/>
</dbReference>
<dbReference type="InterPro" id="IPR005225">
    <property type="entry name" value="Small_GTP-bd"/>
</dbReference>
<dbReference type="AlphaFoldDB" id="A2EX28"/>
<evidence type="ECO:0000256" key="2">
    <source>
        <dbReference type="ARBA" id="ARBA00023134"/>
    </source>
</evidence>
<evidence type="ECO:0000256" key="3">
    <source>
        <dbReference type="SAM" id="MobiDB-lite"/>
    </source>
</evidence>
<dbReference type="GO" id="GO:0005525">
    <property type="term" value="F:GTP binding"/>
    <property type="evidence" value="ECO:0000318"/>
    <property type="project" value="GO_Central"/>
</dbReference>